<dbReference type="PANTHER" id="PTHR32246:SF133">
    <property type="entry name" value="C2 DOMAIN-CONTAINING PROTEIN"/>
    <property type="match status" value="1"/>
</dbReference>
<dbReference type="SMART" id="SM00239">
    <property type="entry name" value="C2"/>
    <property type="match status" value="1"/>
</dbReference>
<name>A0A1U7ZBP7_NELNU</name>
<dbReference type="Gene3D" id="2.60.40.150">
    <property type="entry name" value="C2 domain"/>
    <property type="match status" value="1"/>
</dbReference>
<evidence type="ECO:0000313" key="2">
    <source>
        <dbReference type="RefSeq" id="XP_010245272.1"/>
    </source>
</evidence>
<dbReference type="Pfam" id="PF00168">
    <property type="entry name" value="C2"/>
    <property type="match status" value="1"/>
</dbReference>
<dbReference type="InterPro" id="IPR044750">
    <property type="entry name" value="C2_SRC2/BAP"/>
</dbReference>
<dbReference type="PROSITE" id="PS50004">
    <property type="entry name" value="C2"/>
    <property type="match status" value="1"/>
</dbReference>
<dbReference type="Proteomes" id="UP000189703">
    <property type="component" value="Unplaced"/>
</dbReference>
<dbReference type="AlphaFoldDB" id="A0A1U7ZBP7"/>
<dbReference type="OrthoDB" id="1909968at2759"/>
<dbReference type="eggNOG" id="ENOG502SVPS">
    <property type="taxonomic scope" value="Eukaryota"/>
</dbReference>
<dbReference type="GO" id="GO:0006952">
    <property type="term" value="P:defense response"/>
    <property type="evidence" value="ECO:0007669"/>
    <property type="project" value="InterPro"/>
</dbReference>
<proteinExistence type="predicted"/>
<protein>
    <submittedName>
        <fullName evidence="2">Uncharacterized protein LOC104588854 isoform X1</fullName>
    </submittedName>
</protein>
<keyword evidence="1" id="KW-1185">Reference proteome</keyword>
<dbReference type="GeneID" id="104588854"/>
<dbReference type="SUPFAM" id="SSF49562">
    <property type="entry name" value="C2 domain (Calcium/lipid-binding domain, CaLB)"/>
    <property type="match status" value="1"/>
</dbReference>
<dbReference type="KEGG" id="nnu:104588854"/>
<organism evidence="1 2">
    <name type="scientific">Nelumbo nucifera</name>
    <name type="common">Sacred lotus</name>
    <dbReference type="NCBI Taxonomy" id="4432"/>
    <lineage>
        <taxon>Eukaryota</taxon>
        <taxon>Viridiplantae</taxon>
        <taxon>Streptophyta</taxon>
        <taxon>Embryophyta</taxon>
        <taxon>Tracheophyta</taxon>
        <taxon>Spermatophyta</taxon>
        <taxon>Magnoliopsida</taxon>
        <taxon>Proteales</taxon>
        <taxon>Nelumbonaceae</taxon>
        <taxon>Nelumbo</taxon>
    </lineage>
</organism>
<gene>
    <name evidence="2" type="primary">LOC104588854</name>
</gene>
<dbReference type="RefSeq" id="XP_010245272.1">
    <property type="nucleotide sequence ID" value="XM_010246970.2"/>
</dbReference>
<dbReference type="CDD" id="cd04051">
    <property type="entry name" value="C2_SRC2_like"/>
    <property type="match status" value="1"/>
</dbReference>
<dbReference type="InterPro" id="IPR000008">
    <property type="entry name" value="C2_dom"/>
</dbReference>
<reference evidence="2" key="1">
    <citation type="submission" date="2025-08" db="UniProtKB">
        <authorList>
            <consortium name="RefSeq"/>
        </authorList>
    </citation>
    <scope>IDENTIFICATION</scope>
</reference>
<evidence type="ECO:0000313" key="1">
    <source>
        <dbReference type="Proteomes" id="UP000189703"/>
    </source>
</evidence>
<dbReference type="PANTHER" id="PTHR32246">
    <property type="entry name" value="INGRESSION PROTEIN FIC1"/>
    <property type="match status" value="1"/>
</dbReference>
<accession>A0A1U7ZBP7</accession>
<dbReference type="InterPro" id="IPR035892">
    <property type="entry name" value="C2_domain_sf"/>
</dbReference>
<sequence length="195" mass="21935">MDSPKVRAVELNLISAQGLNSGRWWKGMKTYAVSWINPTQKLRSRIDTVGRSNPTWNDKFIFVMDGERDLGNSTSALEIEIYTVRRFWKDQCIGVVSIPLDNLMKGGFMAIELHHPSSGAVEGILNVGVTMLDNVQFFVKSSVPVDYRALLMMGVKQKKNEDGERKEEGVPVLLRLGTKKLFYGFIPSYMIASSD</sequence>